<gene>
    <name evidence="2" type="ORF">IPO85_15500</name>
</gene>
<reference evidence="2 3" key="1">
    <citation type="submission" date="2020-10" db="EMBL/GenBank/DDBJ databases">
        <title>Connecting structure to function with the recovery of over 1000 high-quality activated sludge metagenome-assembled genomes encoding full-length rRNA genes using long-read sequencing.</title>
        <authorList>
            <person name="Singleton C.M."/>
            <person name="Petriglieri F."/>
            <person name="Kristensen J.M."/>
            <person name="Kirkegaard R.H."/>
            <person name="Michaelsen T.Y."/>
            <person name="Andersen M.H."/>
            <person name="Karst S.M."/>
            <person name="Dueholm M.S."/>
            <person name="Nielsen P.H."/>
            <person name="Albertsen M."/>
        </authorList>
    </citation>
    <scope>NUCLEOTIDE SEQUENCE [LARGE SCALE GENOMIC DNA]</scope>
    <source>
        <strain evidence="2">Ribe_18-Q3-R11-54_BAT3C.373</strain>
    </source>
</reference>
<dbReference type="InterPro" id="IPR011051">
    <property type="entry name" value="RmlC_Cupin_sf"/>
</dbReference>
<evidence type="ECO:0000313" key="3">
    <source>
        <dbReference type="Proteomes" id="UP000808349"/>
    </source>
</evidence>
<dbReference type="InterPro" id="IPR014710">
    <property type="entry name" value="RmlC-like_jellyroll"/>
</dbReference>
<dbReference type="CDD" id="cd02226">
    <property type="entry name" value="cupin_YdbB-like"/>
    <property type="match status" value="1"/>
</dbReference>
<name>A0A9D7XFG3_9BACT</name>
<feature type="domain" description="Cupin type-2" evidence="1">
    <location>
        <begin position="42"/>
        <end position="94"/>
    </location>
</feature>
<dbReference type="PANTHER" id="PTHR36114:SF1">
    <property type="entry name" value="16.7 KDA PROTEIN IN WHIE LOCUS"/>
    <property type="match status" value="1"/>
</dbReference>
<sequence>MKEINSINIMEKFSLFENEWTPHIIGELNEQYVKLCKLKNDFVWHSHENEDELFMVFKGTLLMDFRDGRTVEVKEGEILIVPKGVEHRPHTNGEIVFNLLFEPKISNYSPSAKTLVVTLCQHFKH</sequence>
<dbReference type="InterPro" id="IPR052044">
    <property type="entry name" value="PKS_Associated_Protein"/>
</dbReference>
<dbReference type="EMBL" id="JADKFW010000013">
    <property type="protein sequence ID" value="MBK9718885.1"/>
    <property type="molecule type" value="Genomic_DNA"/>
</dbReference>
<protein>
    <submittedName>
        <fullName evidence="2">Cupin domain-containing protein</fullName>
    </submittedName>
</protein>
<dbReference type="PANTHER" id="PTHR36114">
    <property type="entry name" value="16.7 KDA PROTEIN IN WHIE LOCUS"/>
    <property type="match status" value="1"/>
</dbReference>
<evidence type="ECO:0000313" key="2">
    <source>
        <dbReference type="EMBL" id="MBK9718885.1"/>
    </source>
</evidence>
<dbReference type="SUPFAM" id="SSF51182">
    <property type="entry name" value="RmlC-like cupins"/>
    <property type="match status" value="1"/>
</dbReference>
<evidence type="ECO:0000259" key="1">
    <source>
        <dbReference type="Pfam" id="PF07883"/>
    </source>
</evidence>
<dbReference type="AlphaFoldDB" id="A0A9D7XFG3"/>
<dbReference type="InterPro" id="IPR013096">
    <property type="entry name" value="Cupin_2"/>
</dbReference>
<dbReference type="Gene3D" id="2.60.120.10">
    <property type="entry name" value="Jelly Rolls"/>
    <property type="match status" value="1"/>
</dbReference>
<dbReference type="Proteomes" id="UP000808349">
    <property type="component" value="Unassembled WGS sequence"/>
</dbReference>
<proteinExistence type="predicted"/>
<dbReference type="Pfam" id="PF07883">
    <property type="entry name" value="Cupin_2"/>
    <property type="match status" value="1"/>
</dbReference>
<organism evidence="2 3">
    <name type="scientific">Candidatus Defluviibacterium haderslevense</name>
    <dbReference type="NCBI Taxonomy" id="2981993"/>
    <lineage>
        <taxon>Bacteria</taxon>
        <taxon>Pseudomonadati</taxon>
        <taxon>Bacteroidota</taxon>
        <taxon>Saprospiria</taxon>
        <taxon>Saprospirales</taxon>
        <taxon>Saprospiraceae</taxon>
        <taxon>Candidatus Defluviibacterium</taxon>
    </lineage>
</organism>
<comment type="caution">
    <text evidence="2">The sequence shown here is derived from an EMBL/GenBank/DDBJ whole genome shotgun (WGS) entry which is preliminary data.</text>
</comment>
<accession>A0A9D7XFG3</accession>